<dbReference type="Gene3D" id="3.30.460.80">
    <property type="entry name" value="NADH:ubiquinone oxidoreductase, 30kDa subunit"/>
    <property type="match status" value="1"/>
</dbReference>
<dbReference type="InterPro" id="IPR052197">
    <property type="entry name" value="ComplexI_49kDa-like"/>
</dbReference>
<organism evidence="3">
    <name type="scientific">Methanofollis liminatans</name>
    <dbReference type="NCBI Taxonomy" id="2201"/>
    <lineage>
        <taxon>Archaea</taxon>
        <taxon>Methanobacteriati</taxon>
        <taxon>Methanobacteriota</taxon>
        <taxon>Stenosarchaea group</taxon>
        <taxon>Methanomicrobia</taxon>
        <taxon>Methanomicrobiales</taxon>
        <taxon>Methanomicrobiaceae</taxon>
        <taxon>Methanofollis</taxon>
    </lineage>
</organism>
<feature type="compositionally biased region" description="Basic and acidic residues" evidence="1">
    <location>
        <begin position="178"/>
        <end position="199"/>
    </location>
</feature>
<dbReference type="InterPro" id="IPR001268">
    <property type="entry name" value="NADH_UbQ_OxRdtase_30kDa_su"/>
</dbReference>
<evidence type="ECO:0000256" key="1">
    <source>
        <dbReference type="SAM" id="MobiDB-lite"/>
    </source>
</evidence>
<sequence length="199" mass="21988">MTAEKMTAEEVIDLFASAFGDGVHEASIRTWGEGVARTKTPSLWLRIDRGLLHDAVRLLMGITCPHLAVISGTDLGEAVELIYHFGIYYGTGGGEYMISFAVSLPKDDLKIRTIADLIPGAVYSEREKQEMLGVQIVDIPDDRRLFLPEDFPEGVYPWRKDESGVPETMINRLWEAGRPTDRPEPPVAEKKAGGEGDGE</sequence>
<reference evidence="3" key="1">
    <citation type="journal article" date="2020" name="mSystems">
        <title>Genome- and Community-Level Interaction Insights into Carbon Utilization and Element Cycling Functions of Hydrothermarchaeota in Hydrothermal Sediment.</title>
        <authorList>
            <person name="Zhou Z."/>
            <person name="Liu Y."/>
            <person name="Xu W."/>
            <person name="Pan J."/>
            <person name="Luo Z.H."/>
            <person name="Li M."/>
        </authorList>
    </citation>
    <scope>NUCLEOTIDE SEQUENCE</scope>
    <source>
        <strain evidence="3">SpSt-1183</strain>
    </source>
</reference>
<protein>
    <submittedName>
        <fullName evidence="3">NADH-quinone oxidoreductase subunit C</fullName>
    </submittedName>
</protein>
<name>A0A831PTV9_9EURY</name>
<gene>
    <name evidence="3" type="ORF">ENN52_08395</name>
</gene>
<dbReference type="EMBL" id="DSBY01000337">
    <property type="protein sequence ID" value="HDS64113.1"/>
    <property type="molecule type" value="Genomic_DNA"/>
</dbReference>
<dbReference type="AlphaFoldDB" id="A0A831PTV9"/>
<evidence type="ECO:0000259" key="2">
    <source>
        <dbReference type="Pfam" id="PF00329"/>
    </source>
</evidence>
<evidence type="ECO:0000313" key="3">
    <source>
        <dbReference type="EMBL" id="HDS64113.1"/>
    </source>
</evidence>
<feature type="domain" description="NADH:ubiquinone oxidoreductase 30kDa subunit" evidence="2">
    <location>
        <begin position="46"/>
        <end position="162"/>
    </location>
</feature>
<dbReference type="Pfam" id="PF00329">
    <property type="entry name" value="Complex1_30kDa"/>
    <property type="match status" value="1"/>
</dbReference>
<dbReference type="GO" id="GO:0008137">
    <property type="term" value="F:NADH dehydrogenase (ubiquinone) activity"/>
    <property type="evidence" value="ECO:0007669"/>
    <property type="project" value="InterPro"/>
</dbReference>
<comment type="caution">
    <text evidence="3">The sequence shown here is derived from an EMBL/GenBank/DDBJ whole genome shotgun (WGS) entry which is preliminary data.</text>
</comment>
<dbReference type="PANTHER" id="PTHR43485">
    <property type="entry name" value="HYDROGENASE-4 COMPONENT G"/>
    <property type="match status" value="1"/>
</dbReference>
<dbReference type="PANTHER" id="PTHR43485:SF1">
    <property type="entry name" value="FORMATE HYDROGENLYASE SUBUNIT 5-RELATED"/>
    <property type="match status" value="1"/>
</dbReference>
<dbReference type="InterPro" id="IPR037232">
    <property type="entry name" value="NADH_quin_OxRdtase_su_C/D-like"/>
</dbReference>
<feature type="region of interest" description="Disordered" evidence="1">
    <location>
        <begin position="175"/>
        <end position="199"/>
    </location>
</feature>
<dbReference type="Proteomes" id="UP000885648">
    <property type="component" value="Unassembled WGS sequence"/>
</dbReference>
<dbReference type="SUPFAM" id="SSF143243">
    <property type="entry name" value="Nqo5-like"/>
    <property type="match status" value="1"/>
</dbReference>
<proteinExistence type="predicted"/>
<accession>A0A831PTV9</accession>